<dbReference type="Proteomes" id="UP000005713">
    <property type="component" value="Unassembled WGS sequence"/>
</dbReference>
<evidence type="ECO:0000313" key="3">
    <source>
        <dbReference type="EMBL" id="EBA05676.1"/>
    </source>
</evidence>
<keyword evidence="4" id="KW-1185">Reference proteome</keyword>
<sequence length="202" mass="22578">MLTRKALFALALCAATPLAAADYSDPTWPCIQRKVERLSEGLMWPHPIPETMPEDPALRREIEQLAAKLAIRRIEVPDLQADVTAFAERNGGDPALLGLVFEETFASLNGRRSRIIGGIGDFSLSQISLSERIEAARQEMDTEMALDDPDFDKVDALEEQLDWDQTIYTDRQQSITYLCETPVLLEKRLYAISQLLQGVVSG</sequence>
<organism evidence="3 4">
    <name type="scientific">Sagittula stellata (strain ATCC 700073 / DSM 11524 / E-37)</name>
    <dbReference type="NCBI Taxonomy" id="388399"/>
    <lineage>
        <taxon>Bacteria</taxon>
        <taxon>Pseudomonadati</taxon>
        <taxon>Pseudomonadota</taxon>
        <taxon>Alphaproteobacteria</taxon>
        <taxon>Rhodobacterales</taxon>
        <taxon>Roseobacteraceae</taxon>
        <taxon>Sagittula</taxon>
    </lineage>
</organism>
<keyword evidence="1" id="KW-0732">Signal</keyword>
<feature type="domain" description="G protein gamma" evidence="2">
    <location>
        <begin position="48"/>
        <end position="115"/>
    </location>
</feature>
<dbReference type="eggNOG" id="ENOG5031PRJ">
    <property type="taxonomic scope" value="Bacteria"/>
</dbReference>
<dbReference type="AlphaFoldDB" id="A3KAU8"/>
<name>A3KAU8_SAGS3</name>
<feature type="signal peptide" evidence="1">
    <location>
        <begin position="1"/>
        <end position="20"/>
    </location>
</feature>
<dbReference type="RefSeq" id="WP_005863976.1">
    <property type="nucleotide sequence ID" value="NZ_AAYA01000026.1"/>
</dbReference>
<dbReference type="GO" id="GO:0007186">
    <property type="term" value="P:G protein-coupled receptor signaling pathway"/>
    <property type="evidence" value="ECO:0007669"/>
    <property type="project" value="InterPro"/>
</dbReference>
<proteinExistence type="predicted"/>
<reference evidence="3 4" key="1">
    <citation type="submission" date="2006-06" db="EMBL/GenBank/DDBJ databases">
        <authorList>
            <person name="Moran M.A."/>
            <person name="Ferriera S."/>
            <person name="Johnson J."/>
            <person name="Kravitz S."/>
            <person name="Beeson K."/>
            <person name="Sutton G."/>
            <person name="Rogers Y.-H."/>
            <person name="Friedman R."/>
            <person name="Frazier M."/>
            <person name="Venter J.C."/>
        </authorList>
    </citation>
    <scope>NUCLEOTIDE SEQUENCE [LARGE SCALE GENOMIC DNA]</scope>
    <source>
        <strain evidence="3 4">E-37</strain>
    </source>
</reference>
<accession>A3KAU8</accession>
<dbReference type="OrthoDB" id="6159094at2"/>
<evidence type="ECO:0000313" key="4">
    <source>
        <dbReference type="Proteomes" id="UP000005713"/>
    </source>
</evidence>
<protein>
    <recommendedName>
        <fullName evidence="2">G protein gamma domain-containing protein</fullName>
    </recommendedName>
</protein>
<dbReference type="InterPro" id="IPR015898">
    <property type="entry name" value="G-protein_gamma-like_dom"/>
</dbReference>
<comment type="caution">
    <text evidence="3">The sequence shown here is derived from an EMBL/GenBank/DDBJ whole genome shotgun (WGS) entry which is preliminary data.</text>
</comment>
<evidence type="ECO:0000256" key="1">
    <source>
        <dbReference type="SAM" id="SignalP"/>
    </source>
</evidence>
<feature type="chain" id="PRO_5002654559" description="G protein gamma domain-containing protein" evidence="1">
    <location>
        <begin position="21"/>
        <end position="202"/>
    </location>
</feature>
<dbReference type="PROSITE" id="PS50058">
    <property type="entry name" value="G_PROTEIN_GAMMA"/>
    <property type="match status" value="1"/>
</dbReference>
<evidence type="ECO:0000259" key="2">
    <source>
        <dbReference type="PROSITE" id="PS50058"/>
    </source>
</evidence>
<dbReference type="EMBL" id="AAYA01000026">
    <property type="protein sequence ID" value="EBA05676.1"/>
    <property type="molecule type" value="Genomic_DNA"/>
</dbReference>
<gene>
    <name evidence="3" type="ORF">SSE37_03220</name>
</gene>